<evidence type="ECO:0000313" key="1">
    <source>
        <dbReference type="EMBL" id="GBP10630.1"/>
    </source>
</evidence>
<accession>A0A4C1TAN0</accession>
<dbReference type="OrthoDB" id="5419617at2759"/>
<dbReference type="EMBL" id="BGZK01008990">
    <property type="protein sequence ID" value="GBP10630.1"/>
    <property type="molecule type" value="Genomic_DNA"/>
</dbReference>
<dbReference type="Proteomes" id="UP000299102">
    <property type="component" value="Unassembled WGS sequence"/>
</dbReference>
<dbReference type="AlphaFoldDB" id="A0A4C1TAN0"/>
<name>A0A4C1TAN0_EUMVA</name>
<evidence type="ECO:0000313" key="2">
    <source>
        <dbReference type="Proteomes" id="UP000299102"/>
    </source>
</evidence>
<sequence>MRKWAGVIIAEQWGDSNGQEHSKKFLSFNTRSVTRPETGQKGLRTTGRGADRPLYLQQAPIQNGPIWYRHMQILQYRKESMEHLIADCMALGHRRHRILNTIEEGDFLKLPLKEPLQFLDVLNP</sequence>
<gene>
    <name evidence="1" type="ORF">EVAR_71483_1</name>
</gene>
<reference evidence="1 2" key="1">
    <citation type="journal article" date="2019" name="Commun. Biol.">
        <title>The bagworm genome reveals a unique fibroin gene that provides high tensile strength.</title>
        <authorList>
            <person name="Kono N."/>
            <person name="Nakamura H."/>
            <person name="Ohtoshi R."/>
            <person name="Tomita M."/>
            <person name="Numata K."/>
            <person name="Arakawa K."/>
        </authorList>
    </citation>
    <scope>NUCLEOTIDE SEQUENCE [LARGE SCALE GENOMIC DNA]</scope>
</reference>
<comment type="caution">
    <text evidence="1">The sequence shown here is derived from an EMBL/GenBank/DDBJ whole genome shotgun (WGS) entry which is preliminary data.</text>
</comment>
<protein>
    <submittedName>
        <fullName evidence="1">Uncharacterized protein</fullName>
    </submittedName>
</protein>
<proteinExistence type="predicted"/>
<keyword evidence="2" id="KW-1185">Reference proteome</keyword>
<organism evidence="1 2">
    <name type="scientific">Eumeta variegata</name>
    <name type="common">Bagworm moth</name>
    <name type="synonym">Eumeta japonica</name>
    <dbReference type="NCBI Taxonomy" id="151549"/>
    <lineage>
        <taxon>Eukaryota</taxon>
        <taxon>Metazoa</taxon>
        <taxon>Ecdysozoa</taxon>
        <taxon>Arthropoda</taxon>
        <taxon>Hexapoda</taxon>
        <taxon>Insecta</taxon>
        <taxon>Pterygota</taxon>
        <taxon>Neoptera</taxon>
        <taxon>Endopterygota</taxon>
        <taxon>Lepidoptera</taxon>
        <taxon>Glossata</taxon>
        <taxon>Ditrysia</taxon>
        <taxon>Tineoidea</taxon>
        <taxon>Psychidae</taxon>
        <taxon>Oiketicinae</taxon>
        <taxon>Eumeta</taxon>
    </lineage>
</organism>